<reference evidence="2" key="1">
    <citation type="submission" date="2019-12" db="EMBL/GenBank/DDBJ databases">
        <authorList>
            <person name="Cremers G."/>
        </authorList>
    </citation>
    <scope>NUCLEOTIDE SEQUENCE</scope>
    <source>
        <strain evidence="2">Vvax</strain>
    </source>
</reference>
<proteinExistence type="predicted"/>
<dbReference type="EMBL" id="LR743507">
    <property type="protein sequence ID" value="CAA2108441.1"/>
    <property type="molecule type" value="Genomic_DNA"/>
</dbReference>
<protein>
    <submittedName>
        <fullName evidence="2">Uncharacterized protein</fullName>
    </submittedName>
</protein>
<feature type="chain" id="PRO_5025472191" evidence="1">
    <location>
        <begin position="21"/>
        <end position="105"/>
    </location>
</feature>
<keyword evidence="1" id="KW-0732">Signal</keyword>
<evidence type="ECO:0000256" key="1">
    <source>
        <dbReference type="SAM" id="SignalP"/>
    </source>
</evidence>
<dbReference type="RefSeq" id="WP_339092454.1">
    <property type="nucleotide sequence ID" value="NZ_LR743507.1"/>
</dbReference>
<evidence type="ECO:0000313" key="2">
    <source>
        <dbReference type="EMBL" id="CAA2108441.1"/>
    </source>
</evidence>
<gene>
    <name evidence="2" type="ORF">VVAX_04951</name>
</gene>
<accession>A0A679JBG8</accession>
<sequence length="105" mass="10823">MRRIVFLGVVLAAAATTAAAQTRKPFPPGVVGVMPIDAGTEYLFLDRPTTVGGACKGWKAVSIQPPGRLGAGTTGLMCWKESNGQLLTATAAGVSPQVAPMDLIR</sequence>
<dbReference type="AlphaFoldDB" id="A0A679JBG8"/>
<organism evidence="2">
    <name type="scientific">Variovorax paradoxus</name>
    <dbReference type="NCBI Taxonomy" id="34073"/>
    <lineage>
        <taxon>Bacteria</taxon>
        <taxon>Pseudomonadati</taxon>
        <taxon>Pseudomonadota</taxon>
        <taxon>Betaproteobacteria</taxon>
        <taxon>Burkholderiales</taxon>
        <taxon>Comamonadaceae</taxon>
        <taxon>Variovorax</taxon>
    </lineage>
</organism>
<feature type="signal peptide" evidence="1">
    <location>
        <begin position="1"/>
        <end position="20"/>
    </location>
</feature>
<name>A0A679JBG8_VARPD</name>